<dbReference type="Pfam" id="PF00487">
    <property type="entry name" value="FA_desaturase"/>
    <property type="match status" value="1"/>
</dbReference>
<dbReference type="SMART" id="SM01117">
    <property type="entry name" value="Cyt-b5"/>
    <property type="match status" value="1"/>
</dbReference>
<reference evidence="7 8" key="1">
    <citation type="submission" date="2023-11" db="EMBL/GenBank/DDBJ databases">
        <title>Halocaridina rubra genome assembly.</title>
        <authorList>
            <person name="Smith C."/>
        </authorList>
    </citation>
    <scope>NUCLEOTIDE SEQUENCE [LARGE SCALE GENOMIC DNA]</scope>
    <source>
        <strain evidence="7">EP-1</strain>
        <tissue evidence="7">Whole</tissue>
    </source>
</reference>
<evidence type="ECO:0000313" key="8">
    <source>
        <dbReference type="Proteomes" id="UP001381693"/>
    </source>
</evidence>
<dbReference type="Gene3D" id="3.10.120.10">
    <property type="entry name" value="Cytochrome b5-like heme/steroid binding domain"/>
    <property type="match status" value="1"/>
</dbReference>
<keyword evidence="4" id="KW-0812">Transmembrane</keyword>
<dbReference type="GO" id="GO:0006629">
    <property type="term" value="P:lipid metabolic process"/>
    <property type="evidence" value="ECO:0007669"/>
    <property type="project" value="InterPro"/>
</dbReference>
<gene>
    <name evidence="7" type="ORF">SK128_017051</name>
</gene>
<feature type="region of interest" description="Disordered" evidence="5">
    <location>
        <begin position="18"/>
        <end position="54"/>
    </location>
</feature>
<evidence type="ECO:0000256" key="3">
    <source>
        <dbReference type="ARBA" id="ARBA00023004"/>
    </source>
</evidence>
<proteinExistence type="inferred from homology"/>
<evidence type="ECO:0000256" key="1">
    <source>
        <dbReference type="ARBA" id="ARBA00022617"/>
    </source>
</evidence>
<keyword evidence="2 4" id="KW-0479">Metal-binding</keyword>
<keyword evidence="4" id="KW-1133">Transmembrane helix</keyword>
<feature type="transmembrane region" description="Helical" evidence="4">
    <location>
        <begin position="198"/>
        <end position="219"/>
    </location>
</feature>
<evidence type="ECO:0000256" key="5">
    <source>
        <dbReference type="SAM" id="MobiDB-lite"/>
    </source>
</evidence>
<dbReference type="GO" id="GO:0046872">
    <property type="term" value="F:metal ion binding"/>
    <property type="evidence" value="ECO:0007669"/>
    <property type="project" value="UniProtKB-UniRule"/>
</dbReference>
<dbReference type="GO" id="GO:0020037">
    <property type="term" value="F:heme binding"/>
    <property type="evidence" value="ECO:0007669"/>
    <property type="project" value="UniProtKB-UniRule"/>
</dbReference>
<dbReference type="InterPro" id="IPR018506">
    <property type="entry name" value="Cyt_B5_heme-BS"/>
</dbReference>
<keyword evidence="4" id="KW-0472">Membrane</keyword>
<dbReference type="Pfam" id="PF00173">
    <property type="entry name" value="Cyt-b5"/>
    <property type="match status" value="1"/>
</dbReference>
<keyword evidence="8" id="KW-1185">Reference proteome</keyword>
<dbReference type="PANTHER" id="PTHR16740">
    <property type="entry name" value="CYTOCHROME B5-RELATED PROTEIN-RELATED"/>
    <property type="match status" value="1"/>
</dbReference>
<feature type="transmembrane region" description="Helical" evidence="4">
    <location>
        <begin position="172"/>
        <end position="192"/>
    </location>
</feature>
<sequence>FIFSSVEDYPSTLVRREKMTDETVDSTQSREIRNSQGHALNNDVPPGKFKEHPTDRNHPLKCPLIWLNGKRIDDNIGPYWRIHNKLYDLTDFINRHPGGRTWLECTKGTDITEAFESAHISLAAEKILPKYFVKDIHTPRNSPYTFHEDGFYRTLKRKVRPILEKTGRGPSLGMIIIQDGLLLAFLSLLITGSLSDSYARVILAGFFLSMTCMCAHNFFHQRDNFRMYYFDLTLMSSFDWRISHSLSHHLFTNTRYDFEISMLEPYWEFLPDPKKTLTKRYGSYFYELLLLPHIFYLEIIKKIILIWKKKIFIRPENILPLVELVVMCLLAPSIGDGIRLWFVMHSASSTWFLFIGIFVAHHHPEIYHEGDKFRTNPDWGLCQMDAVRDRNEITGNLFLVSTTFGDHTLHHLLPTVDHSKLDALYPAFFETCEEFNIPFEFLSSWDLLKGKYRQLANNTPNTSQPGYKAKAH</sequence>
<keyword evidence="3 4" id="KW-0408">Iron</keyword>
<dbReference type="EMBL" id="JAXCGZ010006040">
    <property type="protein sequence ID" value="KAK7080234.1"/>
    <property type="molecule type" value="Genomic_DNA"/>
</dbReference>
<feature type="domain" description="Cytochrome b5 heme-binding" evidence="6">
    <location>
        <begin position="82"/>
        <end position="137"/>
    </location>
</feature>
<dbReference type="PROSITE" id="PS50255">
    <property type="entry name" value="CYTOCHROME_B5_2"/>
    <property type="match status" value="1"/>
</dbReference>
<feature type="transmembrane region" description="Helical" evidence="4">
    <location>
        <begin position="318"/>
        <end position="334"/>
    </location>
</feature>
<feature type="non-terminal residue" evidence="7">
    <location>
        <position position="1"/>
    </location>
</feature>
<comment type="caution">
    <text evidence="4">Lacks conserved residue(s) required for the propagation of feature annotation.</text>
</comment>
<dbReference type="PANTHER" id="PTHR16740:SF1">
    <property type="entry name" value="CYTOCHROME B5-RELATED PROTEIN-RELATED"/>
    <property type="match status" value="1"/>
</dbReference>
<protein>
    <recommendedName>
        <fullName evidence="6">Cytochrome b5 heme-binding domain-containing protein</fullName>
    </recommendedName>
</protein>
<dbReference type="AlphaFoldDB" id="A0AAN8XJ43"/>
<dbReference type="PROSITE" id="PS00191">
    <property type="entry name" value="CYTOCHROME_B5_1"/>
    <property type="match status" value="1"/>
</dbReference>
<dbReference type="SUPFAM" id="SSF55856">
    <property type="entry name" value="Cytochrome b5-like heme/steroid binding domain"/>
    <property type="match status" value="1"/>
</dbReference>
<evidence type="ECO:0000313" key="7">
    <source>
        <dbReference type="EMBL" id="KAK7080234.1"/>
    </source>
</evidence>
<keyword evidence="1 4" id="KW-0349">Heme</keyword>
<evidence type="ECO:0000256" key="2">
    <source>
        <dbReference type="ARBA" id="ARBA00022723"/>
    </source>
</evidence>
<dbReference type="InterPro" id="IPR001199">
    <property type="entry name" value="Cyt_B5-like_heme/steroid-bd"/>
</dbReference>
<dbReference type="PRINTS" id="PR00363">
    <property type="entry name" value="CYTOCHROMEB5"/>
</dbReference>
<evidence type="ECO:0000256" key="4">
    <source>
        <dbReference type="RuleBase" id="RU362121"/>
    </source>
</evidence>
<dbReference type="InterPro" id="IPR036400">
    <property type="entry name" value="Cyt_B5-like_heme/steroid_sf"/>
</dbReference>
<dbReference type="InterPro" id="IPR005804">
    <property type="entry name" value="FA_desaturase_dom"/>
</dbReference>
<accession>A0AAN8XJ43</accession>
<comment type="similarity">
    <text evidence="4">Belongs to the cytochrome b5 family.</text>
</comment>
<dbReference type="InterPro" id="IPR053100">
    <property type="entry name" value="Cytochrome_b5-related"/>
</dbReference>
<evidence type="ECO:0000259" key="6">
    <source>
        <dbReference type="PROSITE" id="PS50255"/>
    </source>
</evidence>
<comment type="caution">
    <text evidence="7">The sequence shown here is derived from an EMBL/GenBank/DDBJ whole genome shotgun (WGS) entry which is preliminary data.</text>
</comment>
<dbReference type="Proteomes" id="UP001381693">
    <property type="component" value="Unassembled WGS sequence"/>
</dbReference>
<name>A0AAN8XJ43_HALRR</name>
<organism evidence="7 8">
    <name type="scientific">Halocaridina rubra</name>
    <name type="common">Hawaiian red shrimp</name>
    <dbReference type="NCBI Taxonomy" id="373956"/>
    <lineage>
        <taxon>Eukaryota</taxon>
        <taxon>Metazoa</taxon>
        <taxon>Ecdysozoa</taxon>
        <taxon>Arthropoda</taxon>
        <taxon>Crustacea</taxon>
        <taxon>Multicrustacea</taxon>
        <taxon>Malacostraca</taxon>
        <taxon>Eumalacostraca</taxon>
        <taxon>Eucarida</taxon>
        <taxon>Decapoda</taxon>
        <taxon>Pleocyemata</taxon>
        <taxon>Caridea</taxon>
        <taxon>Atyoidea</taxon>
        <taxon>Atyidae</taxon>
        <taxon>Halocaridina</taxon>
    </lineage>
</organism>